<organism evidence="3 4">
    <name type="scientific">Achlya hypogyna</name>
    <name type="common">Oomycete</name>
    <name type="synonym">Protoachlya hypogyna</name>
    <dbReference type="NCBI Taxonomy" id="1202772"/>
    <lineage>
        <taxon>Eukaryota</taxon>
        <taxon>Sar</taxon>
        <taxon>Stramenopiles</taxon>
        <taxon>Oomycota</taxon>
        <taxon>Saprolegniomycetes</taxon>
        <taxon>Saprolegniales</taxon>
        <taxon>Achlyaceae</taxon>
        <taxon>Achlya</taxon>
    </lineage>
</organism>
<dbReference type="OrthoDB" id="72527at2759"/>
<dbReference type="Proteomes" id="UP000243579">
    <property type="component" value="Unassembled WGS sequence"/>
</dbReference>
<evidence type="ECO:0000256" key="1">
    <source>
        <dbReference type="SAM" id="Phobius"/>
    </source>
</evidence>
<keyword evidence="1" id="KW-0812">Transmembrane</keyword>
<name>A0A1V9ZHQ3_ACHHY</name>
<dbReference type="Pfam" id="PF01105">
    <property type="entry name" value="EMP24_GP25L"/>
    <property type="match status" value="1"/>
</dbReference>
<reference evidence="3 4" key="1">
    <citation type="journal article" date="2014" name="Genome Biol. Evol.">
        <title>The secreted proteins of Achlya hypogyna and Thraustotheca clavata identify the ancestral oomycete secretome and reveal gene acquisitions by horizontal gene transfer.</title>
        <authorList>
            <person name="Misner I."/>
            <person name="Blouin N."/>
            <person name="Leonard G."/>
            <person name="Richards T.A."/>
            <person name="Lane C.E."/>
        </authorList>
    </citation>
    <scope>NUCLEOTIDE SEQUENCE [LARGE SCALE GENOMIC DNA]</scope>
    <source>
        <strain evidence="3 4">ATCC 48635</strain>
    </source>
</reference>
<evidence type="ECO:0000259" key="2">
    <source>
        <dbReference type="SMART" id="SM01190"/>
    </source>
</evidence>
<keyword evidence="1" id="KW-1133">Transmembrane helix</keyword>
<keyword evidence="4" id="KW-1185">Reference proteome</keyword>
<dbReference type="InterPro" id="IPR009038">
    <property type="entry name" value="GOLD_dom"/>
</dbReference>
<proteinExistence type="predicted"/>
<keyword evidence="1" id="KW-0472">Membrane</keyword>
<dbReference type="EMBL" id="JNBR01000103">
    <property type="protein sequence ID" value="OQR97497.1"/>
    <property type="molecule type" value="Genomic_DNA"/>
</dbReference>
<dbReference type="STRING" id="1202772.A0A1V9ZHQ3"/>
<evidence type="ECO:0000313" key="3">
    <source>
        <dbReference type="EMBL" id="OQR97497.1"/>
    </source>
</evidence>
<sequence length="313" mass="34244">MVGAAWLLAAVDAGSRFLFTLDSSATAASPECFYELLDARATQNRLLFRFEIVDSDSLDIVDAYVQTPTGRIAESWDGSKAGHVAVQVYPGRVKTVGTESITSSALTARTTTVPESVGWMSFSFAGVSASILDEKTRVYLSLSVKTSTVPELQLAEVAPATMTNGEWQRQISTARILGRHLARCEAGSMVVFDITDIASDAIKHHQAMVSVAVFSPTEGAAELYAMAQVAADHWPLVTFEDVGTTLWIEMMRFQQRVWDLKGKSGFILQHERTSRNAAESANARLMYVAVLVNAILIGMGVAQVYYIQQWLNY</sequence>
<dbReference type="SMART" id="SM01190">
    <property type="entry name" value="EMP24_GP25L"/>
    <property type="match status" value="1"/>
</dbReference>
<feature type="transmembrane region" description="Helical" evidence="1">
    <location>
        <begin position="285"/>
        <end position="307"/>
    </location>
</feature>
<feature type="domain" description="GOLD" evidence="2">
    <location>
        <begin position="16"/>
        <end position="312"/>
    </location>
</feature>
<protein>
    <recommendedName>
        <fullName evidence="2">GOLD domain-containing protein</fullName>
    </recommendedName>
</protein>
<accession>A0A1V9ZHQ3</accession>
<dbReference type="AlphaFoldDB" id="A0A1V9ZHQ3"/>
<gene>
    <name evidence="3" type="ORF">ACHHYP_10891</name>
</gene>
<evidence type="ECO:0000313" key="4">
    <source>
        <dbReference type="Proteomes" id="UP000243579"/>
    </source>
</evidence>
<comment type="caution">
    <text evidence="3">The sequence shown here is derived from an EMBL/GenBank/DDBJ whole genome shotgun (WGS) entry which is preliminary data.</text>
</comment>